<dbReference type="InterPro" id="IPR032710">
    <property type="entry name" value="NTF2-like_dom_sf"/>
</dbReference>
<comment type="caution">
    <text evidence="2">The sequence shown here is derived from an EMBL/GenBank/DDBJ whole genome shotgun (WGS) entry which is preliminary data.</text>
</comment>
<dbReference type="Gene3D" id="3.10.450.50">
    <property type="match status" value="1"/>
</dbReference>
<dbReference type="Pfam" id="PF14534">
    <property type="entry name" value="DUF4440"/>
    <property type="match status" value="1"/>
</dbReference>
<organism evidence="2 3">
    <name type="scientific">Rossellomorea vietnamensis</name>
    <dbReference type="NCBI Taxonomy" id="218284"/>
    <lineage>
        <taxon>Bacteria</taxon>
        <taxon>Bacillati</taxon>
        <taxon>Bacillota</taxon>
        <taxon>Bacilli</taxon>
        <taxon>Bacillales</taxon>
        <taxon>Bacillaceae</taxon>
        <taxon>Rossellomorea</taxon>
    </lineage>
</organism>
<protein>
    <submittedName>
        <fullName evidence="2">Nuclear transport factor 2 family protein</fullName>
    </submittedName>
</protein>
<dbReference type="InterPro" id="IPR027843">
    <property type="entry name" value="DUF4440"/>
</dbReference>
<feature type="domain" description="DUF4440" evidence="1">
    <location>
        <begin position="9"/>
        <end position="118"/>
    </location>
</feature>
<evidence type="ECO:0000313" key="3">
    <source>
        <dbReference type="Proteomes" id="UP000325182"/>
    </source>
</evidence>
<sequence>MKMKFESFIEDFMEIWSSSDLERLAAAMSRDYKAREVTSNGEIVDFGYEESIQGWEQGFSYAKESGSKWLLKTLWTTSLRDDEAMAIISASMIIDGKPLETANLFFDTFKKIDGKWLLIRSYVEAGVKAD</sequence>
<evidence type="ECO:0000259" key="1">
    <source>
        <dbReference type="Pfam" id="PF14534"/>
    </source>
</evidence>
<dbReference type="Proteomes" id="UP000325182">
    <property type="component" value="Unassembled WGS sequence"/>
</dbReference>
<gene>
    <name evidence="2" type="ORF">FZC84_01735</name>
</gene>
<proteinExistence type="predicted"/>
<reference evidence="2 3" key="1">
    <citation type="submission" date="2019-08" db="EMBL/GenBank/DDBJ databases">
        <title>Bacillus genomes from the desert of Cuatro Cienegas, Coahuila.</title>
        <authorList>
            <person name="Olmedo-Alvarez G."/>
        </authorList>
    </citation>
    <scope>NUCLEOTIDE SEQUENCE [LARGE SCALE GENOMIC DNA]</scope>
    <source>
        <strain evidence="2 3">CH128b_4D</strain>
    </source>
</reference>
<dbReference type="EMBL" id="VTEG01000001">
    <property type="protein sequence ID" value="TYS01402.1"/>
    <property type="molecule type" value="Genomic_DNA"/>
</dbReference>
<dbReference type="SUPFAM" id="SSF54427">
    <property type="entry name" value="NTF2-like"/>
    <property type="match status" value="1"/>
</dbReference>
<dbReference type="AlphaFoldDB" id="A0A5D4MIB5"/>
<evidence type="ECO:0000313" key="2">
    <source>
        <dbReference type="EMBL" id="TYS01402.1"/>
    </source>
</evidence>
<accession>A0A5D4MIB5</accession>
<name>A0A5D4MIB5_9BACI</name>